<feature type="region of interest" description="Disordered" evidence="3">
    <location>
        <begin position="1"/>
        <end position="40"/>
    </location>
</feature>
<dbReference type="Gene3D" id="2.30.30.140">
    <property type="match status" value="1"/>
</dbReference>
<dbReference type="GeneID" id="104722475"/>
<comment type="subcellular location">
    <subcellularLocation>
        <location evidence="1">Nucleus</location>
    </subcellularLocation>
</comment>
<dbReference type="PROSITE" id="PS50174">
    <property type="entry name" value="G_PATCH"/>
    <property type="match status" value="1"/>
</dbReference>
<accession>A0ABM0UC14</accession>
<reference evidence="5" key="1">
    <citation type="journal article" date="2014" name="Nat. Commun.">
        <title>The emerging biofuel crop Camelina sativa retains a highly undifferentiated hexaploid genome structure.</title>
        <authorList>
            <person name="Kagale S."/>
            <person name="Koh C."/>
            <person name="Nixon J."/>
            <person name="Bollina V."/>
            <person name="Clarke W.E."/>
            <person name="Tuteja R."/>
            <person name="Spillane C."/>
            <person name="Robinson S.J."/>
            <person name="Links M.G."/>
            <person name="Clarke C."/>
            <person name="Higgins E.E."/>
            <person name="Huebert T."/>
            <person name="Sharpe A.G."/>
            <person name="Parkin I.A."/>
        </authorList>
    </citation>
    <scope>NUCLEOTIDE SEQUENCE [LARGE SCALE GENOMIC DNA]</scope>
    <source>
        <strain evidence="5">cv. DH55</strain>
    </source>
</reference>
<feature type="compositionally biased region" description="Basic and acidic residues" evidence="3">
    <location>
        <begin position="27"/>
        <end position="40"/>
    </location>
</feature>
<dbReference type="InterPro" id="IPR000467">
    <property type="entry name" value="G_patch_dom"/>
</dbReference>
<dbReference type="Pfam" id="PF25088">
    <property type="entry name" value="GPKOW_C"/>
    <property type="match status" value="1"/>
</dbReference>
<evidence type="ECO:0000259" key="4">
    <source>
        <dbReference type="PROSITE" id="PS50174"/>
    </source>
</evidence>
<protein>
    <submittedName>
        <fullName evidence="6">Protein MOS2-like</fullName>
    </submittedName>
</protein>
<reference evidence="6" key="2">
    <citation type="submission" date="2025-08" db="UniProtKB">
        <authorList>
            <consortium name="RefSeq"/>
        </authorList>
    </citation>
    <scope>IDENTIFICATION</scope>
    <source>
        <tissue evidence="6">Leaf</tissue>
    </source>
</reference>
<evidence type="ECO:0000256" key="2">
    <source>
        <dbReference type="ARBA" id="ARBA00023242"/>
    </source>
</evidence>
<feature type="domain" description="G-patch" evidence="4">
    <location>
        <begin position="150"/>
        <end position="196"/>
    </location>
</feature>
<dbReference type="Pfam" id="PF12656">
    <property type="entry name" value="G-patch_2"/>
    <property type="match status" value="1"/>
</dbReference>
<dbReference type="Proteomes" id="UP000694864">
    <property type="component" value="Chromosome 11"/>
</dbReference>
<dbReference type="InterPro" id="IPR026822">
    <property type="entry name" value="Spp2/MOS2_G-patch"/>
</dbReference>
<name>A0ABM0UC14_CAMSA</name>
<keyword evidence="2" id="KW-0539">Nucleus</keyword>
<keyword evidence="5" id="KW-1185">Reference proteome</keyword>
<sequence>MKLSFSIPSKPKSKSNSGSGSGSRVRLNSDKKDGVDEGNLKEFVTEFDPSETLTHAKPKYVIPPIEDRRRPYKNIDLPLQSGSASGLQFESEVVVPSVSNNNTSYGLNLRQRAESSKTEPVEQLLLKSMRKDLASLPDAPELEDFESFPVDGFGEALLAGYGWKPGQGIGLNAKEDVKIVEYKKWSGNEGFGFTLDYPKVKDTTTKAKAKEIGKSDKSHAAKEVRTITGRETLGSGSQEEVKVGIINVDRYRVVVSKRNREAERESRAEVRACKKNYRGGQTREKASWLTSHIRVRIVSKDLKCGRLYLRKGVVNDVVGQTTCDITMDETQELVQGIDQKLLETALPRRGGRVLVLLGRHKGSFGSLVEKDLDKETGVVCDADSHEMLNVKLEQVAEYMGDPADIGF</sequence>
<evidence type="ECO:0000256" key="3">
    <source>
        <dbReference type="SAM" id="MobiDB-lite"/>
    </source>
</evidence>
<dbReference type="SMART" id="SM00443">
    <property type="entry name" value="G_patch"/>
    <property type="match status" value="1"/>
</dbReference>
<dbReference type="PANTHER" id="PTHR15818">
    <property type="entry name" value="G PATCH AND KOW-CONTAINING"/>
    <property type="match status" value="1"/>
</dbReference>
<dbReference type="RefSeq" id="XP_010438941.1">
    <property type="nucleotide sequence ID" value="XM_010440639.2"/>
</dbReference>
<gene>
    <name evidence="6" type="primary">LOC104722475</name>
</gene>
<evidence type="ECO:0000313" key="6">
    <source>
        <dbReference type="RefSeq" id="XP_010438941.1"/>
    </source>
</evidence>
<feature type="compositionally biased region" description="Low complexity" evidence="3">
    <location>
        <begin position="1"/>
        <end position="18"/>
    </location>
</feature>
<proteinExistence type="predicted"/>
<evidence type="ECO:0000256" key="1">
    <source>
        <dbReference type="ARBA" id="ARBA00004123"/>
    </source>
</evidence>
<evidence type="ECO:0000313" key="5">
    <source>
        <dbReference type="Proteomes" id="UP000694864"/>
    </source>
</evidence>
<dbReference type="InterPro" id="IPR045166">
    <property type="entry name" value="Spp2-like"/>
</dbReference>
<organism evidence="5 6">
    <name type="scientific">Camelina sativa</name>
    <name type="common">False flax</name>
    <name type="synonym">Myagrum sativum</name>
    <dbReference type="NCBI Taxonomy" id="90675"/>
    <lineage>
        <taxon>Eukaryota</taxon>
        <taxon>Viridiplantae</taxon>
        <taxon>Streptophyta</taxon>
        <taxon>Embryophyta</taxon>
        <taxon>Tracheophyta</taxon>
        <taxon>Spermatophyta</taxon>
        <taxon>Magnoliopsida</taxon>
        <taxon>eudicotyledons</taxon>
        <taxon>Gunneridae</taxon>
        <taxon>Pentapetalae</taxon>
        <taxon>rosids</taxon>
        <taxon>malvids</taxon>
        <taxon>Brassicales</taxon>
        <taxon>Brassicaceae</taxon>
        <taxon>Camelineae</taxon>
        <taxon>Camelina</taxon>
    </lineage>
</organism>
<dbReference type="PANTHER" id="PTHR15818:SF2">
    <property type="entry name" value="G-PATCH DOMAIN AND KOW MOTIFS-CONTAINING PROTEIN"/>
    <property type="match status" value="1"/>
</dbReference>